<protein>
    <submittedName>
        <fullName evidence="3">PACE efflux transporter</fullName>
    </submittedName>
</protein>
<accession>A0ABY6JLD6</accession>
<evidence type="ECO:0000313" key="3">
    <source>
        <dbReference type="EMBL" id="UYU33466.1"/>
    </source>
</evidence>
<evidence type="ECO:0000259" key="2">
    <source>
        <dbReference type="Pfam" id="PF05232"/>
    </source>
</evidence>
<feature type="transmembrane region" description="Helical" evidence="1">
    <location>
        <begin position="12"/>
        <end position="29"/>
    </location>
</feature>
<reference evidence="3 4" key="1">
    <citation type="submission" date="2021-05" db="EMBL/GenBank/DDBJ databases">
        <title>Isolation, identification, and the growth promoting effects of Pantoea dispersa strain YSD J2 from the aboveground leaves of Cyperus esculentus L.Var. Sativus.</title>
        <authorList>
            <person name="Wang S."/>
            <person name="Tang X.M."/>
            <person name="Huang Y.N."/>
        </authorList>
    </citation>
    <scope>NUCLEOTIDE SEQUENCE [LARGE SCALE GENOMIC DNA]</scope>
    <source>
        <strain evidence="4">YSD YN2</strain>
    </source>
</reference>
<keyword evidence="1" id="KW-0812">Transmembrane</keyword>
<keyword evidence="1" id="KW-0472">Membrane</keyword>
<dbReference type="InterPro" id="IPR007896">
    <property type="entry name" value="BTP_bacteria"/>
</dbReference>
<gene>
    <name evidence="3" type="ORF">KFZ77_08200</name>
</gene>
<dbReference type="InterPro" id="IPR058208">
    <property type="entry name" value="PACE"/>
</dbReference>
<organism evidence="3 4">
    <name type="scientific">Siccibacter colletis</name>
    <dbReference type="NCBI Taxonomy" id="1505757"/>
    <lineage>
        <taxon>Bacteria</taxon>
        <taxon>Pseudomonadati</taxon>
        <taxon>Pseudomonadota</taxon>
        <taxon>Gammaproteobacteria</taxon>
        <taxon>Enterobacterales</taxon>
        <taxon>Enterobacteriaceae</taxon>
        <taxon>Siccibacter</taxon>
    </lineage>
</organism>
<feature type="domain" description="Chlorhexidine efflux transporter" evidence="2">
    <location>
        <begin position="74"/>
        <end position="136"/>
    </location>
</feature>
<proteinExistence type="predicted"/>
<feature type="transmembrane region" description="Helical" evidence="1">
    <location>
        <begin position="108"/>
        <end position="131"/>
    </location>
</feature>
<keyword evidence="4" id="KW-1185">Reference proteome</keyword>
<dbReference type="EMBL" id="CP074352">
    <property type="protein sequence ID" value="UYU33466.1"/>
    <property type="molecule type" value="Genomic_DNA"/>
</dbReference>
<keyword evidence="1" id="KW-1133">Transmembrane helix</keyword>
<dbReference type="Pfam" id="PF05232">
    <property type="entry name" value="BTP"/>
    <property type="match status" value="2"/>
</dbReference>
<dbReference type="Proteomes" id="UP001156318">
    <property type="component" value="Chromosome"/>
</dbReference>
<name>A0ABY6JLD6_9ENTR</name>
<feature type="transmembrane region" description="Helical" evidence="1">
    <location>
        <begin position="41"/>
        <end position="59"/>
    </location>
</feature>
<feature type="domain" description="Chlorhexidine efflux transporter" evidence="2">
    <location>
        <begin position="6"/>
        <end position="67"/>
    </location>
</feature>
<dbReference type="NCBIfam" id="NF033664">
    <property type="entry name" value="PACE_transport"/>
    <property type="match status" value="1"/>
</dbReference>
<evidence type="ECO:0000256" key="1">
    <source>
        <dbReference type="SAM" id="Phobius"/>
    </source>
</evidence>
<sequence>MFSLQPVTRRITYVVIFELIAVMLSSMILSGMSDRQVTDSLPVAVGVSLIAVVWNYVYNTLFESWERKKGITNRSVTLRVAHTVLFEAGFIVLAVPLFMWWYHVSFVTAFMMELGILVFFLVYTFVFTWLFDKIVPTAASQH</sequence>
<evidence type="ECO:0000313" key="4">
    <source>
        <dbReference type="Proteomes" id="UP001156318"/>
    </source>
</evidence>
<dbReference type="RefSeq" id="WP_264385950.1">
    <property type="nucleotide sequence ID" value="NZ_CP074352.1"/>
</dbReference>
<feature type="transmembrane region" description="Helical" evidence="1">
    <location>
        <begin position="80"/>
        <end position="102"/>
    </location>
</feature>